<dbReference type="InterPro" id="IPR046977">
    <property type="entry name" value="RsmC/RlmG"/>
</dbReference>
<feature type="domain" description="Methyltransferase small" evidence="3">
    <location>
        <begin position="32"/>
        <end position="199"/>
    </location>
</feature>
<dbReference type="GO" id="GO:0008757">
    <property type="term" value="F:S-adenosylmethionine-dependent methyltransferase activity"/>
    <property type="evidence" value="ECO:0007669"/>
    <property type="project" value="InterPro"/>
</dbReference>
<name>A0A100VPG3_PAEAM</name>
<keyword evidence="2 4" id="KW-0808">Transferase</keyword>
<evidence type="ECO:0000259" key="3">
    <source>
        <dbReference type="Pfam" id="PF05175"/>
    </source>
</evidence>
<protein>
    <submittedName>
        <fullName evidence="4">Methyltransferase</fullName>
    </submittedName>
</protein>
<dbReference type="Gene3D" id="3.40.50.150">
    <property type="entry name" value="Vaccinia Virus protein VP39"/>
    <property type="match status" value="1"/>
</dbReference>
<organism evidence="4 5">
    <name type="scientific">Paenibacillus amylolyticus</name>
    <dbReference type="NCBI Taxonomy" id="1451"/>
    <lineage>
        <taxon>Bacteria</taxon>
        <taxon>Bacillati</taxon>
        <taxon>Bacillota</taxon>
        <taxon>Bacilli</taxon>
        <taxon>Bacillales</taxon>
        <taxon>Paenibacillaceae</taxon>
        <taxon>Paenibacillus</taxon>
    </lineage>
</organism>
<dbReference type="PANTHER" id="PTHR47816">
    <property type="entry name" value="RIBOSOMAL RNA SMALL SUBUNIT METHYLTRANSFERASE C"/>
    <property type="match status" value="1"/>
</dbReference>
<dbReference type="SUPFAM" id="SSF53335">
    <property type="entry name" value="S-adenosyl-L-methionine-dependent methyltransferases"/>
    <property type="match status" value="1"/>
</dbReference>
<reference evidence="5" key="2">
    <citation type="submission" date="2016-01" db="EMBL/GenBank/DDBJ databases">
        <title>Draft Genome Sequence of Paenibacillus amylolyticus Heshi-A3 that Was Isolated from Fermented Rice Bran with Aging Salted Mackerel, Which Was Named Heshiko as Traditional Fermented Seafood in Japan.</title>
        <authorList>
            <person name="Akuzawa S."/>
            <person name="Nakagawa J."/>
            <person name="Kanekatsu T."/>
            <person name="Kubota E."/>
            <person name="Ohtake R."/>
            <person name="Suzuki T."/>
            <person name="Kanesaki Y."/>
        </authorList>
    </citation>
    <scope>NUCLEOTIDE SEQUENCE [LARGE SCALE GENOMIC DNA]</scope>
    <source>
        <strain evidence="5">Heshi-A3</strain>
    </source>
</reference>
<evidence type="ECO:0000256" key="2">
    <source>
        <dbReference type="ARBA" id="ARBA00022679"/>
    </source>
</evidence>
<evidence type="ECO:0000313" key="5">
    <source>
        <dbReference type="Proteomes" id="UP000069697"/>
    </source>
</evidence>
<comment type="caution">
    <text evidence="4">The sequence shown here is derived from an EMBL/GenBank/DDBJ whole genome shotgun (WGS) entry which is preliminary data.</text>
</comment>
<sequence>MSEGMSNHYYSDKPQVAHDRRATEAVLRGFSLRFVTDAGVFSKNGIDYGSRVLIDAIELPSGAHVLDVGCGYGPMGLTAAKLVPDGHVTMIDINERAVELSRENAKANGINNVTVLQSNLLAEVKKQDFDVVLTNPPIRAGKETVHTIFEQAHRHLKVGGSLWIVIQKKQGAPSAKAKLESLFGRVEEVTKDKGYRIFKAVKLDEVSTKS</sequence>
<reference evidence="4 5" key="1">
    <citation type="journal article" date="2016" name="Genome Announc.">
        <title>Draft Genome Sequence of Paenibacillus amylolyticus Heshi-A3, Isolated from Fermented Rice Bran in a Japanese Fermented Seafood Dish.</title>
        <authorList>
            <person name="Akuzawa S."/>
            <person name="Nagaoka J."/>
            <person name="Kanekatsu M."/>
            <person name="Kubota E."/>
            <person name="Ohtake R."/>
            <person name="Suzuki T."/>
            <person name="Kanesaki Y."/>
        </authorList>
    </citation>
    <scope>NUCLEOTIDE SEQUENCE [LARGE SCALE GENOMIC DNA]</scope>
    <source>
        <strain evidence="4 5">Heshi-A3</strain>
    </source>
</reference>
<dbReference type="AlphaFoldDB" id="A0A100VPG3"/>
<dbReference type="GO" id="GO:0032259">
    <property type="term" value="P:methylation"/>
    <property type="evidence" value="ECO:0007669"/>
    <property type="project" value="UniProtKB-KW"/>
</dbReference>
<keyword evidence="1 4" id="KW-0489">Methyltransferase</keyword>
<evidence type="ECO:0000313" key="4">
    <source>
        <dbReference type="EMBL" id="GAS83619.1"/>
    </source>
</evidence>
<gene>
    <name evidence="4" type="ORF">PAHA3_3708</name>
</gene>
<dbReference type="InterPro" id="IPR007848">
    <property type="entry name" value="Small_mtfrase_dom"/>
</dbReference>
<evidence type="ECO:0000256" key="1">
    <source>
        <dbReference type="ARBA" id="ARBA00022603"/>
    </source>
</evidence>
<dbReference type="InterPro" id="IPR029063">
    <property type="entry name" value="SAM-dependent_MTases_sf"/>
</dbReference>
<dbReference type="PANTHER" id="PTHR47816:SF4">
    <property type="entry name" value="RIBOSOMAL RNA SMALL SUBUNIT METHYLTRANSFERASE C"/>
    <property type="match status" value="1"/>
</dbReference>
<dbReference type="CDD" id="cd02440">
    <property type="entry name" value="AdoMet_MTases"/>
    <property type="match status" value="1"/>
</dbReference>
<accession>A0A100VPG3</accession>
<dbReference type="EMBL" id="BCNV01000002">
    <property type="protein sequence ID" value="GAS83619.1"/>
    <property type="molecule type" value="Genomic_DNA"/>
</dbReference>
<proteinExistence type="predicted"/>
<dbReference type="Proteomes" id="UP000069697">
    <property type="component" value="Unassembled WGS sequence"/>
</dbReference>
<dbReference type="Pfam" id="PF05175">
    <property type="entry name" value="MTS"/>
    <property type="match status" value="1"/>
</dbReference>